<evidence type="ECO:0000256" key="1">
    <source>
        <dbReference type="SAM" id="Coils"/>
    </source>
</evidence>
<reference evidence="2" key="1">
    <citation type="submission" date="2020-05" db="EMBL/GenBank/DDBJ databases">
        <title>Mycena genomes resolve the evolution of fungal bioluminescence.</title>
        <authorList>
            <person name="Tsai I.J."/>
        </authorList>
    </citation>
    <scope>NUCLEOTIDE SEQUENCE</scope>
    <source>
        <strain evidence="2">CCC161011</strain>
    </source>
</reference>
<keyword evidence="3" id="KW-1185">Reference proteome</keyword>
<proteinExistence type="predicted"/>
<accession>A0A8H6WYT8</accession>
<gene>
    <name evidence="2" type="ORF">MVEN_02447500</name>
</gene>
<dbReference type="AlphaFoldDB" id="A0A8H6WYT8"/>
<sequence>MNPLTRQDTPPSIHSWWSDSNPGLRGPTVNLHAAAKPLMKFMYHRQTLEFIRKNRGSPLSKDVLETYSSYLPWDFVSRGTKIAILSELANRTDSDVEARAVVDSPVLEHITRMLRSPDTQLRGASRMLLRKLASHECTAPAVLELNLSEQLVYVVGEDDPIIHPIIPRYESTDDSLLKHLPRYHKYQTRLLSEIFSKIEDNKRVFVIAGSSSKNQFLTDMIVAINRDIRRLERTLKGGLLAVWFQFEESQQELTEIQLTLARYEASDWTPKKLEKINKRIADARAKDEAVMAEEVGNLVKKFRSNGQRIWQRPPEHYLEDLFPELKHLPGNNEVYRMFAFQSFLDKFTTNPLGPVSTLINELNMYVDIKLDSIQWGRPRAPSLQLQFIRKLSGTIITVLHGSRSRDDIRRHYFGDVEHENKLPILYTARSLGDTQGEFVGPQYAIQHRPDSRRYVEWKHGEAPSTDIYLVEKMAGNPFILVTLLGSDVNSDLVKLLPRDGLAVKHAICPSTEDPWITEDGWEHFGMHHLRCNSPRLQDYSHQIFLPGPPTLT</sequence>
<name>A0A8H6WYT8_9AGAR</name>
<feature type="coiled-coil region" evidence="1">
    <location>
        <begin position="214"/>
        <end position="293"/>
    </location>
</feature>
<comment type="caution">
    <text evidence="2">The sequence shown here is derived from an EMBL/GenBank/DDBJ whole genome shotgun (WGS) entry which is preliminary data.</text>
</comment>
<protein>
    <submittedName>
        <fullName evidence="2">Uncharacterized protein</fullName>
    </submittedName>
</protein>
<evidence type="ECO:0000313" key="3">
    <source>
        <dbReference type="Proteomes" id="UP000620124"/>
    </source>
</evidence>
<dbReference type="Proteomes" id="UP000620124">
    <property type="component" value="Unassembled WGS sequence"/>
</dbReference>
<organism evidence="2 3">
    <name type="scientific">Mycena venus</name>
    <dbReference type="NCBI Taxonomy" id="2733690"/>
    <lineage>
        <taxon>Eukaryota</taxon>
        <taxon>Fungi</taxon>
        <taxon>Dikarya</taxon>
        <taxon>Basidiomycota</taxon>
        <taxon>Agaricomycotina</taxon>
        <taxon>Agaricomycetes</taxon>
        <taxon>Agaricomycetidae</taxon>
        <taxon>Agaricales</taxon>
        <taxon>Marasmiineae</taxon>
        <taxon>Mycenaceae</taxon>
        <taxon>Mycena</taxon>
    </lineage>
</organism>
<keyword evidence="1" id="KW-0175">Coiled coil</keyword>
<dbReference type="EMBL" id="JACAZI010000032">
    <property type="protein sequence ID" value="KAF7331072.1"/>
    <property type="molecule type" value="Genomic_DNA"/>
</dbReference>
<evidence type="ECO:0000313" key="2">
    <source>
        <dbReference type="EMBL" id="KAF7331072.1"/>
    </source>
</evidence>
<dbReference type="OrthoDB" id="3030198at2759"/>